<comment type="caution">
    <text evidence="2">The sequence shown here is derived from an EMBL/GenBank/DDBJ whole genome shotgun (WGS) entry which is preliminary data.</text>
</comment>
<keyword evidence="3" id="KW-1185">Reference proteome</keyword>
<feature type="region of interest" description="Disordered" evidence="1">
    <location>
        <begin position="611"/>
        <end position="633"/>
    </location>
</feature>
<dbReference type="InterPro" id="IPR036116">
    <property type="entry name" value="FN3_sf"/>
</dbReference>
<dbReference type="PROSITE" id="PS00018">
    <property type="entry name" value="EF_HAND_1"/>
    <property type="match status" value="1"/>
</dbReference>
<accession>A0ABT5UCN2</accession>
<name>A0ABT5UCN2_9GAMM</name>
<dbReference type="InterPro" id="IPR013783">
    <property type="entry name" value="Ig-like_fold"/>
</dbReference>
<evidence type="ECO:0000256" key="1">
    <source>
        <dbReference type="SAM" id="MobiDB-lite"/>
    </source>
</evidence>
<dbReference type="EMBL" id="JAPMOU010000029">
    <property type="protein sequence ID" value="MDE1464138.1"/>
    <property type="molecule type" value="Genomic_DNA"/>
</dbReference>
<dbReference type="SUPFAM" id="SSF49265">
    <property type="entry name" value="Fibronectin type III"/>
    <property type="match status" value="1"/>
</dbReference>
<dbReference type="Gene3D" id="2.60.40.10">
    <property type="entry name" value="Immunoglobulins"/>
    <property type="match status" value="2"/>
</dbReference>
<feature type="compositionally biased region" description="Acidic residues" evidence="1">
    <location>
        <begin position="611"/>
        <end position="622"/>
    </location>
</feature>
<sequence length="633" mass="70908">MGNQLIKYVLPDQTSYQKPDLAITYPEALNKPVNPDSPILSWNIGEVNTPVVYDLYLSQENPPKIYRKGLTATELRLEYLNSGTDYYWKVIARDQHNTVVAETDVIKLTTINNPPSIPIPALHKNDQTTSLEAYTLAWQASTDPDPDDYIAGYDVYFSEVGKPLSKVAENIKDNSYVLTSRLSADKAYQWKIVAKDKKQAISESSNYIFQATDFENGTLGGYFWRYSGSGRWQRAEGKGKEDSTAWSATGIGPNQQMTVSTTIHSVGGLVSFEVATSSEGSDRLRFYIDGQEVGKWSGQTEYRHVEFLVSSGKHELTWTYSKDYNGVSGEDTVWIDNLFIPGQVDHDQDGVVDGWEYTYFDNIETDFKTYDPALDSDGDLLTDVEEAQYLTSPKSNDTDQDGMPDGWEIANRLNPLVQDHKADADHDGALNEEEYVAGTDPQDKSSIKSKVLIDFEEDTLGGYFWRYSGSGRWQRAEGKGKEDSTAWSATGIGPNQQMTVSTTIHSVGGLVSFEVATSSEGSDRLRFYIDGQEVGKWSGQTEYRHVEFLVSSGKHELTWTYSKDYNGVSGEDTVWIDNLFIPGQVDHDQDGVVDGWEYHYFDTLGHDLNQDSDEDGVSDFDEFQAGTNPKEPN</sequence>
<dbReference type="Proteomes" id="UP001528823">
    <property type="component" value="Unassembled WGS sequence"/>
</dbReference>
<dbReference type="RefSeq" id="WP_274690469.1">
    <property type="nucleotide sequence ID" value="NZ_JAPMOU010000029.1"/>
</dbReference>
<reference evidence="2 3" key="1">
    <citation type="submission" date="2022-11" db="EMBL/GenBank/DDBJ databases">
        <title>Spartinivicinus poritis sp. nov., isolated from scleractinian coral Porites lutea.</title>
        <authorList>
            <person name="Zhang G."/>
            <person name="Cai L."/>
            <person name="Wei Q."/>
        </authorList>
    </citation>
    <scope>NUCLEOTIDE SEQUENCE [LARGE SCALE GENOMIC DNA]</scope>
    <source>
        <strain evidence="2 3">A2-2</strain>
    </source>
</reference>
<proteinExistence type="predicted"/>
<evidence type="ECO:0000313" key="2">
    <source>
        <dbReference type="EMBL" id="MDE1464138.1"/>
    </source>
</evidence>
<protein>
    <submittedName>
        <fullName evidence="2">Uncharacterized protein</fullName>
    </submittedName>
</protein>
<dbReference type="InterPro" id="IPR018247">
    <property type="entry name" value="EF_Hand_1_Ca_BS"/>
</dbReference>
<gene>
    <name evidence="2" type="ORF">ORQ98_19460</name>
</gene>
<organism evidence="2 3">
    <name type="scientific">Spartinivicinus poritis</name>
    <dbReference type="NCBI Taxonomy" id="2994640"/>
    <lineage>
        <taxon>Bacteria</taxon>
        <taxon>Pseudomonadati</taxon>
        <taxon>Pseudomonadota</taxon>
        <taxon>Gammaproteobacteria</taxon>
        <taxon>Oceanospirillales</taxon>
        <taxon>Zooshikellaceae</taxon>
        <taxon>Spartinivicinus</taxon>
    </lineage>
</organism>
<evidence type="ECO:0000313" key="3">
    <source>
        <dbReference type="Proteomes" id="UP001528823"/>
    </source>
</evidence>